<evidence type="ECO:0008006" key="3">
    <source>
        <dbReference type="Google" id="ProtNLM"/>
    </source>
</evidence>
<gene>
    <name evidence="1" type="ORF">DAPK24_018360</name>
</gene>
<comment type="caution">
    <text evidence="1">The sequence shown here is derived from an EMBL/GenBank/DDBJ whole genome shotgun (WGS) entry which is preliminary data.</text>
</comment>
<accession>A0AAV5R1W0</accession>
<evidence type="ECO:0000313" key="1">
    <source>
        <dbReference type="EMBL" id="GMM45261.1"/>
    </source>
</evidence>
<dbReference type="EMBL" id="BTGB01000002">
    <property type="protein sequence ID" value="GMM45261.1"/>
    <property type="molecule type" value="Genomic_DNA"/>
</dbReference>
<organism evidence="1 2">
    <name type="scientific">Pichia kluyveri</name>
    <name type="common">Yeast</name>
    <dbReference type="NCBI Taxonomy" id="36015"/>
    <lineage>
        <taxon>Eukaryota</taxon>
        <taxon>Fungi</taxon>
        <taxon>Dikarya</taxon>
        <taxon>Ascomycota</taxon>
        <taxon>Saccharomycotina</taxon>
        <taxon>Pichiomycetes</taxon>
        <taxon>Pichiales</taxon>
        <taxon>Pichiaceae</taxon>
        <taxon>Pichia</taxon>
    </lineage>
</organism>
<dbReference type="AlphaFoldDB" id="A0AAV5R1W0"/>
<evidence type="ECO:0000313" key="2">
    <source>
        <dbReference type="Proteomes" id="UP001378960"/>
    </source>
</evidence>
<name>A0AAV5R1W0_PICKL</name>
<proteinExistence type="predicted"/>
<sequence>MSLSINNYHMNNTHTHHHHIQIEKPFYLYKGLNPEREESFKIYPNIDNKNNKNNNTIINHSNYKPLTLPSISLPLQFVNHNNNVINNNIPKLDITSTEMRNSLSSSNTSSTFTTPLSTDNEIENENEIIIDNNDNYLSQDNSINSNNESIKCHYQGCRYKGTFLSKDYLRRHIREQHKRSREHICSGYNENGIKWGCNKTFSRPYQLVNHWRGQRSLKRCSVPINKLKKAGVL</sequence>
<keyword evidence="2" id="KW-1185">Reference proteome</keyword>
<dbReference type="Gene3D" id="3.30.160.60">
    <property type="entry name" value="Classic Zinc Finger"/>
    <property type="match status" value="1"/>
</dbReference>
<reference evidence="1 2" key="1">
    <citation type="journal article" date="2023" name="Elife">
        <title>Identification of key yeast species and microbe-microbe interactions impacting larval growth of Drosophila in the wild.</title>
        <authorList>
            <person name="Mure A."/>
            <person name="Sugiura Y."/>
            <person name="Maeda R."/>
            <person name="Honda K."/>
            <person name="Sakurai N."/>
            <person name="Takahashi Y."/>
            <person name="Watada M."/>
            <person name="Katoh T."/>
            <person name="Gotoh A."/>
            <person name="Gotoh Y."/>
            <person name="Taniguchi I."/>
            <person name="Nakamura K."/>
            <person name="Hayashi T."/>
            <person name="Katayama T."/>
            <person name="Uemura T."/>
            <person name="Hattori Y."/>
        </authorList>
    </citation>
    <scope>NUCLEOTIDE SEQUENCE [LARGE SCALE GENOMIC DNA]</scope>
    <source>
        <strain evidence="1 2">PK-24</strain>
    </source>
</reference>
<dbReference type="Proteomes" id="UP001378960">
    <property type="component" value="Unassembled WGS sequence"/>
</dbReference>
<protein>
    <recommendedName>
        <fullName evidence="3">C2H2-type domain-containing protein</fullName>
    </recommendedName>
</protein>